<gene>
    <name evidence="2" type="ORF">MSHI_10800</name>
</gene>
<keyword evidence="3" id="KW-1185">Reference proteome</keyword>
<evidence type="ECO:0000313" key="2">
    <source>
        <dbReference type="EMBL" id="BBX73174.1"/>
    </source>
</evidence>
<feature type="region of interest" description="Disordered" evidence="1">
    <location>
        <begin position="1"/>
        <end position="68"/>
    </location>
</feature>
<dbReference type="EMBL" id="AP022575">
    <property type="protein sequence ID" value="BBX73174.1"/>
    <property type="molecule type" value="Genomic_DNA"/>
</dbReference>
<dbReference type="Proteomes" id="UP000467236">
    <property type="component" value="Chromosome"/>
</dbReference>
<evidence type="ECO:0000313" key="3">
    <source>
        <dbReference type="Proteomes" id="UP000467236"/>
    </source>
</evidence>
<reference evidence="2 3" key="1">
    <citation type="journal article" date="2019" name="Emerg. Microbes Infect.">
        <title>Comprehensive subspecies identification of 175 nontuberculous mycobacteria species based on 7547 genomic profiles.</title>
        <authorList>
            <person name="Matsumoto Y."/>
            <person name="Kinjo T."/>
            <person name="Motooka D."/>
            <person name="Nabeya D."/>
            <person name="Jung N."/>
            <person name="Uechi K."/>
            <person name="Horii T."/>
            <person name="Iida T."/>
            <person name="Fujita J."/>
            <person name="Nakamura S."/>
        </authorList>
    </citation>
    <scope>NUCLEOTIDE SEQUENCE [LARGE SCALE GENOMIC DNA]</scope>
    <source>
        <strain evidence="2 3">JCM 14233</strain>
    </source>
</reference>
<dbReference type="AlphaFoldDB" id="A0A7I7MLM2"/>
<name>A0A7I7MLM2_9MYCO</name>
<sequence length="101" mass="11212">MKPRGEAEPDPDFGEAAGDLVGSHVDAHPERLQRVGSPGQRRRRPVAVFDHRDTRGRHHDRRHRGQVGRVGTVATGTHHVDGVVGNRFDRHRARVAEHDAG</sequence>
<dbReference type="KEGG" id="mshj:MSHI_10800"/>
<feature type="compositionally biased region" description="Basic residues" evidence="1">
    <location>
        <begin position="54"/>
        <end position="66"/>
    </location>
</feature>
<organism evidence="2 3">
    <name type="scientific">Mycobacterium shinjukuense</name>
    <dbReference type="NCBI Taxonomy" id="398694"/>
    <lineage>
        <taxon>Bacteria</taxon>
        <taxon>Bacillati</taxon>
        <taxon>Actinomycetota</taxon>
        <taxon>Actinomycetes</taxon>
        <taxon>Mycobacteriales</taxon>
        <taxon>Mycobacteriaceae</taxon>
        <taxon>Mycobacterium</taxon>
    </lineage>
</organism>
<proteinExistence type="predicted"/>
<evidence type="ECO:0000256" key="1">
    <source>
        <dbReference type="SAM" id="MobiDB-lite"/>
    </source>
</evidence>
<protein>
    <submittedName>
        <fullName evidence="2">Uncharacterized protein</fullName>
    </submittedName>
</protein>
<accession>A0A7I7MLM2</accession>